<feature type="domain" description="SnoaL-like" evidence="1">
    <location>
        <begin position="12"/>
        <end position="113"/>
    </location>
</feature>
<accession>A0ABP8RYA0</accession>
<dbReference type="SUPFAM" id="SSF54427">
    <property type="entry name" value="NTF2-like"/>
    <property type="match status" value="1"/>
</dbReference>
<proteinExistence type="predicted"/>
<protein>
    <submittedName>
        <fullName evidence="2">Nuclear transport factor 2 family protein</fullName>
    </submittedName>
</protein>
<dbReference type="Proteomes" id="UP001501598">
    <property type="component" value="Unassembled WGS sequence"/>
</dbReference>
<dbReference type="EMBL" id="BAABGT010000083">
    <property type="protein sequence ID" value="GAA4554427.1"/>
    <property type="molecule type" value="Genomic_DNA"/>
</dbReference>
<name>A0ABP8RYA0_9PSEU</name>
<dbReference type="InterPro" id="IPR032710">
    <property type="entry name" value="NTF2-like_dom_sf"/>
</dbReference>
<evidence type="ECO:0000313" key="3">
    <source>
        <dbReference type="Proteomes" id="UP001501598"/>
    </source>
</evidence>
<dbReference type="Pfam" id="PF12680">
    <property type="entry name" value="SnoaL_2"/>
    <property type="match status" value="1"/>
</dbReference>
<reference evidence="3" key="1">
    <citation type="journal article" date="2019" name="Int. J. Syst. Evol. Microbiol.">
        <title>The Global Catalogue of Microorganisms (GCM) 10K type strain sequencing project: providing services to taxonomists for standard genome sequencing and annotation.</title>
        <authorList>
            <consortium name="The Broad Institute Genomics Platform"/>
            <consortium name="The Broad Institute Genome Sequencing Center for Infectious Disease"/>
            <person name="Wu L."/>
            <person name="Ma J."/>
        </authorList>
    </citation>
    <scope>NUCLEOTIDE SEQUENCE [LARGE SCALE GENOMIC DNA]</scope>
    <source>
        <strain evidence="3">JCM 17906</strain>
    </source>
</reference>
<organism evidence="2 3">
    <name type="scientific">Pseudonocardia xishanensis</name>
    <dbReference type="NCBI Taxonomy" id="630995"/>
    <lineage>
        <taxon>Bacteria</taxon>
        <taxon>Bacillati</taxon>
        <taxon>Actinomycetota</taxon>
        <taxon>Actinomycetes</taxon>
        <taxon>Pseudonocardiales</taxon>
        <taxon>Pseudonocardiaceae</taxon>
        <taxon>Pseudonocardia</taxon>
    </lineage>
</organism>
<keyword evidence="3" id="KW-1185">Reference proteome</keyword>
<gene>
    <name evidence="2" type="ORF">GCM10023175_52320</name>
</gene>
<dbReference type="Gene3D" id="3.10.450.50">
    <property type="match status" value="1"/>
</dbReference>
<dbReference type="RefSeq" id="WP_345424047.1">
    <property type="nucleotide sequence ID" value="NZ_BAABGT010000083.1"/>
</dbReference>
<evidence type="ECO:0000259" key="1">
    <source>
        <dbReference type="Pfam" id="PF12680"/>
    </source>
</evidence>
<dbReference type="InterPro" id="IPR037401">
    <property type="entry name" value="SnoaL-like"/>
</dbReference>
<evidence type="ECO:0000313" key="2">
    <source>
        <dbReference type="EMBL" id="GAA4554427.1"/>
    </source>
</evidence>
<sequence length="133" mass="15013">MTKTPSPSETLERFLGYYRADDHDGLRSITAPDAVWREAESLPYRGEWHGADGFIDLVREINTPMVFEVESHTMHEAGEVVTLELTGVFVSRATGRRLSMPIIELYRVRGGLVYGADIYYFDTAALNELAAER</sequence>
<comment type="caution">
    <text evidence="2">The sequence shown here is derived from an EMBL/GenBank/DDBJ whole genome shotgun (WGS) entry which is preliminary data.</text>
</comment>